<dbReference type="AlphaFoldDB" id="E7RRE6"/>
<protein>
    <recommendedName>
        <fullName evidence="4">Lipocalin-like domain-containing protein</fullName>
    </recommendedName>
</protein>
<accession>E7RRE6</accession>
<dbReference type="PROSITE" id="PS51257">
    <property type="entry name" value="PROKAR_LIPOPROTEIN"/>
    <property type="match status" value="1"/>
</dbReference>
<proteinExistence type="predicted"/>
<comment type="caution">
    <text evidence="2">The sequence shown here is derived from an EMBL/GenBank/DDBJ whole genome shotgun (WGS) entry which is preliminary data.</text>
</comment>
<gene>
    <name evidence="2" type="ORF">HMPREF0663_11747</name>
</gene>
<evidence type="ECO:0000313" key="3">
    <source>
        <dbReference type="Proteomes" id="UP000005580"/>
    </source>
</evidence>
<dbReference type="Proteomes" id="UP000005580">
    <property type="component" value="Unassembled WGS sequence"/>
</dbReference>
<reference evidence="2" key="1">
    <citation type="submission" date="2011-01" db="EMBL/GenBank/DDBJ databases">
        <authorList>
            <person name="Muzny D."/>
            <person name="Qin X."/>
            <person name="Buhay C."/>
            <person name="Dugan-Rocha S."/>
            <person name="Ding Y."/>
            <person name="Chen G."/>
            <person name="Hawes A."/>
            <person name="Holder M."/>
            <person name="Jhangiani S."/>
            <person name="Johnson A."/>
            <person name="Khan Z."/>
            <person name="Li Z."/>
            <person name="Liu W."/>
            <person name="Liu X."/>
            <person name="Perez L."/>
            <person name="Shen H."/>
            <person name="Wang Q."/>
            <person name="Watt J."/>
            <person name="Xi L."/>
            <person name="Xin Y."/>
            <person name="Zhou J."/>
            <person name="Deng J."/>
            <person name="Jiang H."/>
            <person name="Liu Y."/>
            <person name="Qu J."/>
            <person name="Song X.-Z."/>
            <person name="Zhang L."/>
            <person name="Villasana D."/>
            <person name="Johnson A."/>
            <person name="Liu J."/>
            <person name="Liyanage D."/>
            <person name="Lorensuhewa L."/>
            <person name="Robinson T."/>
            <person name="Song A."/>
            <person name="Song B.-B."/>
            <person name="Dinh H."/>
            <person name="Thornton R."/>
            <person name="Coyle M."/>
            <person name="Francisco L."/>
            <person name="Jackson L."/>
            <person name="Javaid M."/>
            <person name="Korchina V."/>
            <person name="Kovar C."/>
            <person name="Mata R."/>
            <person name="Mathew T."/>
            <person name="Ngo R."/>
            <person name="Nguyen L."/>
            <person name="Nguyen N."/>
            <person name="Okwuonu G."/>
            <person name="Ongeri F."/>
            <person name="Pham C."/>
            <person name="Simmons D."/>
            <person name="Wilczek-Boney K."/>
            <person name="Hale W."/>
            <person name="Jakkamsetti A."/>
            <person name="Pham P."/>
            <person name="Ruth R."/>
            <person name="San Lucas F."/>
            <person name="Warren J."/>
            <person name="Zhang J."/>
            <person name="Zhao Z."/>
            <person name="Zhou C."/>
            <person name="Zhu D."/>
            <person name="Lee S."/>
            <person name="Bess C."/>
            <person name="Blankenburg K."/>
            <person name="Forbes L."/>
            <person name="Fu Q."/>
            <person name="Gubbala S."/>
            <person name="Hirani K."/>
            <person name="Jayaseelan J.C."/>
            <person name="Lara F."/>
            <person name="Munidasa M."/>
            <person name="Palculict T."/>
            <person name="Patil S."/>
            <person name="Pu L.-L."/>
            <person name="Saada N."/>
            <person name="Tang L."/>
            <person name="Weissenberger G."/>
            <person name="Zhu Y."/>
            <person name="Hemphill L."/>
            <person name="Shang Y."/>
            <person name="Youmans B."/>
            <person name="Ayvaz T."/>
            <person name="Ross M."/>
            <person name="Santibanez J."/>
            <person name="Aqrawi P."/>
            <person name="Gross S."/>
            <person name="Joshi V."/>
            <person name="Fowler G."/>
            <person name="Nazareth L."/>
            <person name="Reid J."/>
            <person name="Worley K."/>
            <person name="Petrosino J."/>
            <person name="Highlander S."/>
            <person name="Gibbs R."/>
        </authorList>
    </citation>
    <scope>NUCLEOTIDE SEQUENCE [LARGE SCALE GENOMIC DNA]</scope>
    <source>
        <strain evidence="2">ATCC 33269</strain>
    </source>
</reference>
<evidence type="ECO:0000313" key="2">
    <source>
        <dbReference type="EMBL" id="EFZ36834.1"/>
    </source>
</evidence>
<feature type="chain" id="PRO_5003223947" description="Lipocalin-like domain-containing protein" evidence="1">
    <location>
        <begin position="30"/>
        <end position="219"/>
    </location>
</feature>
<keyword evidence="3" id="KW-1185">Reference proteome</keyword>
<feature type="signal peptide" evidence="1">
    <location>
        <begin position="1"/>
        <end position="29"/>
    </location>
</feature>
<sequence length="219" mass="25712">MNKQQYKKYKIMKRMYKLLPMAIMVGLLATFTSCDSDPWYGDYDYYDYYGSWYDSYDWYNRPFNYGTDALNEEAQMLRGIWGGTLVAQYTENGQRVTQNLDVEFIFDQYNSKSLNGRGREYDYYSEGTDVLSFSWYIDPRTGDIYLEYDPNQYGKKRVMRLDAHSVSNGFYLDSSKFNGVMIGQNTDEVDEFNLERKTLAKAMTRGTKINSVPINSHAK</sequence>
<organism evidence="2 3">
    <name type="scientific">Hoylesella oralis ATCC 33269</name>
    <dbReference type="NCBI Taxonomy" id="873533"/>
    <lineage>
        <taxon>Bacteria</taxon>
        <taxon>Pseudomonadati</taxon>
        <taxon>Bacteroidota</taxon>
        <taxon>Bacteroidia</taxon>
        <taxon>Bacteroidales</taxon>
        <taxon>Prevotellaceae</taxon>
        <taxon>Hoylesella</taxon>
    </lineage>
</organism>
<keyword evidence="1" id="KW-0732">Signal</keyword>
<dbReference type="EMBL" id="AEPE02000005">
    <property type="protein sequence ID" value="EFZ36834.1"/>
    <property type="molecule type" value="Genomic_DNA"/>
</dbReference>
<evidence type="ECO:0000256" key="1">
    <source>
        <dbReference type="SAM" id="SignalP"/>
    </source>
</evidence>
<name>E7RRE6_9BACT</name>
<evidence type="ECO:0008006" key="4">
    <source>
        <dbReference type="Google" id="ProtNLM"/>
    </source>
</evidence>
<dbReference type="HOGENOM" id="CLU_112891_0_0_10"/>